<evidence type="ECO:0000313" key="2">
    <source>
        <dbReference type="Proteomes" id="UP001162501"/>
    </source>
</evidence>
<accession>A0ACB0FCG1</accession>
<dbReference type="EMBL" id="OX596089">
    <property type="protein sequence ID" value="CAI9710533.1"/>
    <property type="molecule type" value="Genomic_DNA"/>
</dbReference>
<organism evidence="1 2">
    <name type="scientific">Rangifer tarandus platyrhynchus</name>
    <name type="common">Svalbard reindeer</name>
    <dbReference type="NCBI Taxonomy" id="3082113"/>
    <lineage>
        <taxon>Eukaryota</taxon>
        <taxon>Metazoa</taxon>
        <taxon>Chordata</taxon>
        <taxon>Craniata</taxon>
        <taxon>Vertebrata</taxon>
        <taxon>Euteleostomi</taxon>
        <taxon>Mammalia</taxon>
        <taxon>Eutheria</taxon>
        <taxon>Laurasiatheria</taxon>
        <taxon>Artiodactyla</taxon>
        <taxon>Ruminantia</taxon>
        <taxon>Pecora</taxon>
        <taxon>Cervidae</taxon>
        <taxon>Odocoileinae</taxon>
        <taxon>Rangifer</taxon>
    </lineage>
</organism>
<protein>
    <submittedName>
        <fullName evidence="1">Uncharacterized protein</fullName>
    </submittedName>
</protein>
<gene>
    <name evidence="1" type="ORF">MRATA1EN3_LOCUS21746</name>
</gene>
<name>A0ACB0FCG1_RANTA</name>
<sequence length="169" mass="17963">MSHAQLSLAQAWPTSPRGPSQGHRRAPGAPATGDGRRPGGGPGRRTHRRGGRARRGCPCPRRRGWVRRPLARAERGARLRARAAGSAVQSARACRLARRAARPGSRLPGGASRRAPPERLPGASQPSDSESAGGDFAYWKINPVVGLLDLKAEVLKWCLIKIIAVVAAV</sequence>
<dbReference type="Proteomes" id="UP001162501">
    <property type="component" value="Chromosome 5"/>
</dbReference>
<reference evidence="1" key="1">
    <citation type="submission" date="2023-05" db="EMBL/GenBank/DDBJ databases">
        <authorList>
            <consortium name="ELIXIR-Norway"/>
        </authorList>
    </citation>
    <scope>NUCLEOTIDE SEQUENCE</scope>
</reference>
<proteinExistence type="predicted"/>
<evidence type="ECO:0000313" key="1">
    <source>
        <dbReference type="EMBL" id="CAI9710533.1"/>
    </source>
</evidence>